<feature type="non-terminal residue" evidence="2">
    <location>
        <position position="73"/>
    </location>
</feature>
<organism evidence="2">
    <name type="scientific">marine sediment metagenome</name>
    <dbReference type="NCBI Taxonomy" id="412755"/>
    <lineage>
        <taxon>unclassified sequences</taxon>
        <taxon>metagenomes</taxon>
        <taxon>ecological metagenomes</taxon>
    </lineage>
</organism>
<proteinExistence type="predicted"/>
<evidence type="ECO:0000256" key="1">
    <source>
        <dbReference type="SAM" id="MobiDB-lite"/>
    </source>
</evidence>
<reference evidence="2" key="1">
    <citation type="journal article" date="2014" name="Front. Microbiol.">
        <title>High frequency of phylogenetically diverse reductive dehalogenase-homologous genes in deep subseafloor sedimentary metagenomes.</title>
        <authorList>
            <person name="Kawai M."/>
            <person name="Futagami T."/>
            <person name="Toyoda A."/>
            <person name="Takaki Y."/>
            <person name="Nishi S."/>
            <person name="Hori S."/>
            <person name="Arai W."/>
            <person name="Tsubouchi T."/>
            <person name="Morono Y."/>
            <person name="Uchiyama I."/>
            <person name="Ito T."/>
            <person name="Fujiyama A."/>
            <person name="Inagaki F."/>
            <person name="Takami H."/>
        </authorList>
    </citation>
    <scope>NUCLEOTIDE SEQUENCE</scope>
    <source>
        <strain evidence="2">Expedition CK06-06</strain>
    </source>
</reference>
<gene>
    <name evidence="2" type="ORF">S01H1_18279</name>
</gene>
<name>X0SDY6_9ZZZZ</name>
<protein>
    <submittedName>
        <fullName evidence="2">Uncharacterized protein</fullName>
    </submittedName>
</protein>
<feature type="compositionally biased region" description="Basic residues" evidence="1">
    <location>
        <begin position="1"/>
        <end position="14"/>
    </location>
</feature>
<sequence length="73" mass="8938">MLTGRRKFNKYQKAKRSDTSESWVSLILFVMNLERLSTIAKDFLLYFKIAFFQMTSYIFKWNDRIDRLVKFKI</sequence>
<comment type="caution">
    <text evidence="2">The sequence shown here is derived from an EMBL/GenBank/DDBJ whole genome shotgun (WGS) entry which is preliminary data.</text>
</comment>
<dbReference type="EMBL" id="BARS01009762">
    <property type="protein sequence ID" value="GAF79219.1"/>
    <property type="molecule type" value="Genomic_DNA"/>
</dbReference>
<feature type="region of interest" description="Disordered" evidence="1">
    <location>
        <begin position="1"/>
        <end position="20"/>
    </location>
</feature>
<dbReference type="AlphaFoldDB" id="X0SDY6"/>
<accession>X0SDY6</accession>
<evidence type="ECO:0000313" key="2">
    <source>
        <dbReference type="EMBL" id="GAF79219.1"/>
    </source>
</evidence>